<feature type="domain" description="CobN/magnesium chelatase" evidence="1">
    <location>
        <begin position="142"/>
        <end position="413"/>
    </location>
</feature>
<reference evidence="2" key="1">
    <citation type="journal article" date="2021" name="Microorganisms">
        <title>Acidisoma silvae sp. nov. and Acidisomacellulosilytica sp. nov., Two Acidophilic Bacteria Isolated from Decaying Wood, Hydrolyzing Cellulose and Producing Poly-3-hydroxybutyrate.</title>
        <authorList>
            <person name="Mieszkin S."/>
            <person name="Pouder E."/>
            <person name="Uroz S."/>
            <person name="Simon-Colin C."/>
            <person name="Alain K."/>
        </authorList>
    </citation>
    <scope>NUCLEOTIDE SEQUENCE</scope>
    <source>
        <strain evidence="2">HW T2.11</strain>
    </source>
</reference>
<sequence length="1044" mass="110479">MHILFREGHGLEEGEQATEPGGAPADILFLSFSDSDLSAAAAAPLPAGFPSLRLERISRFLHPLSVDLLCEQIVGQAKVVVIRLLGGIDYWRYGIEEIAATCRAASVPLAVLPGDGRGDDPKLAALSTMAAEARLAIDRCFRESGVANIARALQGAAHAAGLWTDKPGEAQPLPACGLFGQPIGAPDAVILFYRSHLLAGETAPVTALAEALAARGLGVRALYVDSLKSPTGAAFVRDWLIAWKPAVILNLTGFSARLGEAPSPLEAAGCPILQCVQAGSSRVAWDASARGLSQADLAMQVVLPEADGRLLTTAISFKERDESGQARLMPDAYGVALAADRALGWVRLAATPAAARRVAIILSDYPAAEGPVSHELGYAVGLDSIASIEAILSRLKDVGYETGRDAPLDLAALGRREVLTRGNIRIAVQPDRAGSADRKTAYHDPDAPPAADYISFYDGLRRDVDAIIHLGTHGTLEWLPGKPAALSADCWPLRLTRGLPVIYPFIVNNPGEAAPAKRRLGAVTIGHLTPPLQRAGLSGRAETLERLIDEFASADGLDRRRAAKLKKDILTEARATGLLAEAGARLEEEGEDAALAKLDAYLCDVKDMQIRDGLHVFGQAPAETQRAGLLAALVAASPDIAPDTLAAKLDACAEAEMTALLAALDGRFIPPGAAGAPTRGRADVLPTGRNLVTFDPRLIPTRTAMQLAEKAAKALLARHRQEQGDWPRALVIDLWGSATMRTGGEDFALALILLGVRPLWDNGTGRVNGFEVLPLAEIDRPRVDISLRISGLFRDAFAGQISLFDQAVRAVAGREEPVNLNPLAGQHGARVFAPEDGRYGSGVDLAANRADIARGYMAGSTALDGTDGKFAARIAAADGFVHGQDHAETDVLESPDYAAHEGGFAAAAAMLGASPALYHLDTANPDAPRARLLAEEIRRVVRGRAANPRWIAGQMRHGYRGAAEIARATESLTGFAVTLPDRFDAQFDLLFDATLGDEAVSAFLAAENPAALAAMRRHFNRALAEGFWRPRRNSLAALMSEAAE</sequence>
<name>A0A963YRT4_9PROT</name>
<dbReference type="AlphaFoldDB" id="A0A963YRT4"/>
<keyword evidence="3" id="KW-1185">Reference proteome</keyword>
<evidence type="ECO:0000259" key="1">
    <source>
        <dbReference type="Pfam" id="PF02514"/>
    </source>
</evidence>
<protein>
    <submittedName>
        <fullName evidence="2">Cobaltochelatase subunit CobN</fullName>
    </submittedName>
</protein>
<dbReference type="CDD" id="cd10150">
    <property type="entry name" value="CobN_like"/>
    <property type="match status" value="1"/>
</dbReference>
<gene>
    <name evidence="2" type="ORF">ASILVAE211_10900</name>
</gene>
<dbReference type="Proteomes" id="UP000708298">
    <property type="component" value="Unassembled WGS sequence"/>
</dbReference>
<proteinExistence type="predicted"/>
<accession>A0A963YRT4</accession>
<dbReference type="RefSeq" id="WP_227321353.1">
    <property type="nucleotide sequence ID" value="NZ_JAESVB010000004.1"/>
</dbReference>
<dbReference type="PANTHER" id="PTHR44119">
    <property type="entry name" value="MAGNESIUM-CHELATASE SUBUNIT CHLH, CHLOROPLASTIC"/>
    <property type="match status" value="1"/>
</dbReference>
<dbReference type="EMBL" id="JAESVB010000004">
    <property type="protein sequence ID" value="MCB8875691.1"/>
    <property type="molecule type" value="Genomic_DNA"/>
</dbReference>
<comment type="caution">
    <text evidence="2">The sequence shown here is derived from an EMBL/GenBank/DDBJ whole genome shotgun (WGS) entry which is preliminary data.</text>
</comment>
<evidence type="ECO:0000313" key="3">
    <source>
        <dbReference type="Proteomes" id="UP000708298"/>
    </source>
</evidence>
<dbReference type="InterPro" id="IPR003672">
    <property type="entry name" value="CobN/Mg_chltase"/>
</dbReference>
<reference evidence="2" key="2">
    <citation type="submission" date="2021-01" db="EMBL/GenBank/DDBJ databases">
        <authorList>
            <person name="Mieszkin S."/>
            <person name="Pouder E."/>
            <person name="Alain K."/>
        </authorList>
    </citation>
    <scope>NUCLEOTIDE SEQUENCE</scope>
    <source>
        <strain evidence="2">HW T2.11</strain>
    </source>
</reference>
<feature type="domain" description="CobN/magnesium chelatase" evidence="1">
    <location>
        <begin position="644"/>
        <end position="1033"/>
    </location>
</feature>
<feature type="domain" description="CobN/magnesium chelatase" evidence="1">
    <location>
        <begin position="420"/>
        <end position="636"/>
    </location>
</feature>
<dbReference type="Pfam" id="PF02514">
    <property type="entry name" value="CobN-Mg_chel"/>
    <property type="match status" value="3"/>
</dbReference>
<organism evidence="2 3">
    <name type="scientific">Acidisoma silvae</name>
    <dbReference type="NCBI Taxonomy" id="2802396"/>
    <lineage>
        <taxon>Bacteria</taxon>
        <taxon>Pseudomonadati</taxon>
        <taxon>Pseudomonadota</taxon>
        <taxon>Alphaproteobacteria</taxon>
        <taxon>Acetobacterales</taxon>
        <taxon>Acidocellaceae</taxon>
        <taxon>Acidisoma</taxon>
    </lineage>
</organism>
<evidence type="ECO:0000313" key="2">
    <source>
        <dbReference type="EMBL" id="MCB8875691.1"/>
    </source>
</evidence>
<dbReference type="PANTHER" id="PTHR44119:SF4">
    <property type="entry name" value="AEROBIC COBALTOCHELATASE SUBUNIT COBN"/>
    <property type="match status" value="1"/>
</dbReference>